<dbReference type="Pfam" id="PF12277">
    <property type="entry name" value="DUF3618"/>
    <property type="match status" value="1"/>
</dbReference>
<evidence type="ECO:0000313" key="3">
    <source>
        <dbReference type="Proteomes" id="UP001595615"/>
    </source>
</evidence>
<feature type="region of interest" description="Disordered" evidence="1">
    <location>
        <begin position="107"/>
        <end position="137"/>
    </location>
</feature>
<protein>
    <submittedName>
        <fullName evidence="2">DUF3618 domain-containing protein</fullName>
    </submittedName>
</protein>
<sequence>MKPEEMKTAIYENDAEQARERIAQTFDDLQEKLSPRNLATEAVEALQDKGRDLVDGATARVKQHPVVTAVVAAAAGAAMFGRRKLGKDGDYKFDAYDDVYGDDMNDGVETASTPAKGEQTGVLNRARDRAGEARDYASEKLAAARERTSDYASRAKAKASKARRAAGEGVKENPLAVALVGVAAGALIGALLPRTRREDELLGEQRDRLVGAGKAAAKAAVDTAKAELGERGLTLNAAKAKLDEVGNHAKDVARSASKAAADRARKLDD</sequence>
<accession>A0ABV7XC08</accession>
<feature type="region of interest" description="Disordered" evidence="1">
    <location>
        <begin position="246"/>
        <end position="269"/>
    </location>
</feature>
<keyword evidence="3" id="KW-1185">Reference proteome</keyword>
<dbReference type="RefSeq" id="WP_380862311.1">
    <property type="nucleotide sequence ID" value="NZ_JBHRXV010000011.1"/>
</dbReference>
<evidence type="ECO:0000256" key="1">
    <source>
        <dbReference type="SAM" id="MobiDB-lite"/>
    </source>
</evidence>
<name>A0ABV7XC08_9SPHN</name>
<evidence type="ECO:0000313" key="2">
    <source>
        <dbReference type="EMBL" id="MFC3713629.1"/>
    </source>
</evidence>
<dbReference type="Proteomes" id="UP001595615">
    <property type="component" value="Unassembled WGS sequence"/>
</dbReference>
<dbReference type="InterPro" id="IPR022062">
    <property type="entry name" value="DUF3618"/>
</dbReference>
<dbReference type="EMBL" id="JBHRXV010000011">
    <property type="protein sequence ID" value="MFC3713629.1"/>
    <property type="molecule type" value="Genomic_DNA"/>
</dbReference>
<reference evidence="3" key="1">
    <citation type="journal article" date="2019" name="Int. J. Syst. Evol. Microbiol.">
        <title>The Global Catalogue of Microorganisms (GCM) 10K type strain sequencing project: providing services to taxonomists for standard genome sequencing and annotation.</title>
        <authorList>
            <consortium name="The Broad Institute Genomics Platform"/>
            <consortium name="The Broad Institute Genome Sequencing Center for Infectious Disease"/>
            <person name="Wu L."/>
            <person name="Ma J."/>
        </authorList>
    </citation>
    <scope>NUCLEOTIDE SEQUENCE [LARGE SCALE GENOMIC DNA]</scope>
    <source>
        <strain evidence="3">KCTC 42644</strain>
    </source>
</reference>
<comment type="caution">
    <text evidence="2">The sequence shown here is derived from an EMBL/GenBank/DDBJ whole genome shotgun (WGS) entry which is preliminary data.</text>
</comment>
<feature type="compositionally biased region" description="Basic and acidic residues" evidence="1">
    <location>
        <begin position="260"/>
        <end position="269"/>
    </location>
</feature>
<gene>
    <name evidence="2" type="ORF">ACFOMD_13695</name>
</gene>
<proteinExistence type="predicted"/>
<feature type="compositionally biased region" description="Basic and acidic residues" evidence="1">
    <location>
        <begin position="125"/>
        <end position="137"/>
    </location>
</feature>
<organism evidence="2 3">
    <name type="scientific">Sphingoaurantiacus capsulatus</name>
    <dbReference type="NCBI Taxonomy" id="1771310"/>
    <lineage>
        <taxon>Bacteria</taxon>
        <taxon>Pseudomonadati</taxon>
        <taxon>Pseudomonadota</taxon>
        <taxon>Alphaproteobacteria</taxon>
        <taxon>Sphingomonadales</taxon>
        <taxon>Sphingosinicellaceae</taxon>
        <taxon>Sphingoaurantiacus</taxon>
    </lineage>
</organism>